<dbReference type="OrthoDB" id="9804590at2"/>
<evidence type="ECO:0000256" key="5">
    <source>
        <dbReference type="ARBA" id="ARBA00022691"/>
    </source>
</evidence>
<evidence type="ECO:0000259" key="11">
    <source>
        <dbReference type="PROSITE" id="PS50926"/>
    </source>
</evidence>
<feature type="domain" description="TRAM" evidence="11">
    <location>
        <begin position="14"/>
        <end position="72"/>
    </location>
</feature>
<evidence type="ECO:0000256" key="8">
    <source>
        <dbReference type="ARBA" id="ARBA00059995"/>
    </source>
</evidence>
<dbReference type="FunFam" id="3.40.50.150:FF:000009">
    <property type="entry name" value="23S rRNA (Uracil(1939)-C(5))-methyltransferase RlmD"/>
    <property type="match status" value="1"/>
</dbReference>
<dbReference type="NCBIfam" id="TIGR00479">
    <property type="entry name" value="rumA"/>
    <property type="match status" value="1"/>
</dbReference>
<name>A0A3P3QCB0_9GAMM</name>
<evidence type="ECO:0000256" key="4">
    <source>
        <dbReference type="ARBA" id="ARBA00022679"/>
    </source>
</evidence>
<evidence type="ECO:0000256" key="10">
    <source>
        <dbReference type="PROSITE-ProRule" id="PRU10015"/>
    </source>
</evidence>
<dbReference type="PANTHER" id="PTHR11061:SF49">
    <property type="entry name" value="23S RRNA (URACIL(1939)-C(5))-METHYLTRANSFERASE RLMD"/>
    <property type="match status" value="1"/>
</dbReference>
<dbReference type="EMBL" id="RRCF01000006">
    <property type="protein sequence ID" value="RRJ18771.1"/>
    <property type="molecule type" value="Genomic_DNA"/>
</dbReference>
<dbReference type="PROSITE" id="PS51687">
    <property type="entry name" value="SAM_MT_RNA_M5U"/>
    <property type="match status" value="1"/>
</dbReference>
<keyword evidence="1" id="KW-0004">4Fe-4S</keyword>
<dbReference type="Gene3D" id="2.40.50.1070">
    <property type="match status" value="1"/>
</dbReference>
<dbReference type="GO" id="GO:0070041">
    <property type="term" value="F:rRNA (uridine-C5-)-methyltransferase activity"/>
    <property type="evidence" value="ECO:0007669"/>
    <property type="project" value="TreeGrafter"/>
</dbReference>
<protein>
    <submittedName>
        <fullName evidence="12">23S rRNA (Uracil(1939)-C(5))-methyltransferase RlmD</fullName>
    </submittedName>
</protein>
<dbReference type="GO" id="GO:0070475">
    <property type="term" value="P:rRNA base methylation"/>
    <property type="evidence" value="ECO:0007669"/>
    <property type="project" value="TreeGrafter"/>
</dbReference>
<keyword evidence="13" id="KW-1185">Reference proteome</keyword>
<dbReference type="SUPFAM" id="SSF53335">
    <property type="entry name" value="S-adenosyl-L-methionine-dependent methyltransferases"/>
    <property type="match status" value="1"/>
</dbReference>
<evidence type="ECO:0000256" key="3">
    <source>
        <dbReference type="ARBA" id="ARBA00022603"/>
    </source>
</evidence>
<sequence>MVKIYQAAKGTRDKPQQLKQIEVQIERLDHEAQGIGFEQKRIVFVSGALPGERVKVQLTEQKDKSAKGKVVKVLQASPLRQTPACKHFADCGGCQLQYLSAEHQLELKQQGVDQLIRHQTGLTSLPWQTPLKSAGEGYRRKARIGVWFDKKTQQFTVGFRKANDKVITSVEHCLVLSPALARIFNVLQQQLPTLQQGAAITHVEALDADGQVYFIVRHIKALPLSDQQALIKAWPEAVWIGEAEPELYQYWQVGTAEPSYALPALGLTLQFSAADFIQVNQSMNQQMVQQALDWLNPQPDEHVLELYCGIGNFSLALAQRAKSVHGLEGVTAMVQRAQANAALNDLSNLSFSQADLHLAWPKADWNQPKYQKVLLDPARAGAVGAIAQIAGLSPAQILYVSCNSLTFAQDAKVLLACGYQLDKISAMDMFPQTSHLELMALFHRRK</sequence>
<accession>A0A3P3QCB0</accession>
<evidence type="ECO:0000256" key="6">
    <source>
        <dbReference type="ARBA" id="ARBA00023014"/>
    </source>
</evidence>
<dbReference type="Pfam" id="PF05958">
    <property type="entry name" value="tRNA_U5-meth_tr"/>
    <property type="match status" value="1"/>
</dbReference>
<dbReference type="FunFam" id="2.40.50.140:FF:000097">
    <property type="entry name" value="23S rRNA (uracil(1939)-C(5))-methyltransferase RlmD"/>
    <property type="match status" value="1"/>
</dbReference>
<keyword evidence="4 9" id="KW-0808">Transferase</keyword>
<dbReference type="GO" id="GO:0051539">
    <property type="term" value="F:4 iron, 4 sulfur cluster binding"/>
    <property type="evidence" value="ECO:0007669"/>
    <property type="project" value="UniProtKB-KW"/>
</dbReference>
<keyword evidence="2" id="KW-0698">rRNA processing</keyword>
<dbReference type="SUPFAM" id="SSF50249">
    <property type="entry name" value="Nucleic acid-binding proteins"/>
    <property type="match status" value="1"/>
</dbReference>
<feature type="active site" evidence="10">
    <location>
        <position position="402"/>
    </location>
</feature>
<feature type="binding site" evidence="9">
    <location>
        <position position="328"/>
    </location>
    <ligand>
        <name>S-adenosyl-L-methionine</name>
        <dbReference type="ChEBI" id="CHEBI:59789"/>
    </ligand>
</feature>
<keyword evidence="3 9" id="KW-0489">Methyltransferase</keyword>
<dbReference type="RefSeq" id="WP_046518955.1">
    <property type="nucleotide sequence ID" value="NZ_LAVS01000006.1"/>
</dbReference>
<dbReference type="PROSITE" id="PS50926">
    <property type="entry name" value="TRAM"/>
    <property type="match status" value="1"/>
</dbReference>
<dbReference type="InterPro" id="IPR010280">
    <property type="entry name" value="U5_MeTrfase_fam"/>
</dbReference>
<dbReference type="PROSITE" id="PS01231">
    <property type="entry name" value="TRMA_2"/>
    <property type="match status" value="1"/>
</dbReference>
<dbReference type="AlphaFoldDB" id="A0A3P3QCB0"/>
<organism evidence="12 13">
    <name type="scientific">Rheinheimera mesophila</name>
    <dbReference type="NCBI Taxonomy" id="1547515"/>
    <lineage>
        <taxon>Bacteria</taxon>
        <taxon>Pseudomonadati</taxon>
        <taxon>Pseudomonadota</taxon>
        <taxon>Gammaproteobacteria</taxon>
        <taxon>Chromatiales</taxon>
        <taxon>Chromatiaceae</taxon>
        <taxon>Rheinheimera</taxon>
    </lineage>
</organism>
<keyword evidence="1" id="KW-0408">Iron</keyword>
<evidence type="ECO:0000313" key="13">
    <source>
        <dbReference type="Proteomes" id="UP000276260"/>
    </source>
</evidence>
<dbReference type="Gene3D" id="2.40.50.140">
    <property type="entry name" value="Nucleic acid-binding proteins"/>
    <property type="match status" value="1"/>
</dbReference>
<keyword evidence="5 9" id="KW-0949">S-adenosyl-L-methionine</keyword>
<feature type="binding site" evidence="9">
    <location>
        <position position="307"/>
    </location>
    <ligand>
        <name>S-adenosyl-L-methionine</name>
        <dbReference type="ChEBI" id="CHEBI:59789"/>
    </ligand>
</feature>
<dbReference type="InterPro" id="IPR030391">
    <property type="entry name" value="MeTrfase_TrmA_CS"/>
</dbReference>
<dbReference type="PANTHER" id="PTHR11061">
    <property type="entry name" value="RNA M5U METHYLTRANSFERASE"/>
    <property type="match status" value="1"/>
</dbReference>
<evidence type="ECO:0000256" key="2">
    <source>
        <dbReference type="ARBA" id="ARBA00022552"/>
    </source>
</evidence>
<comment type="function">
    <text evidence="8">Catalyzes the formation of 5-methyl-uridine at position 1939 (m5U1939) in 23S rRNA.</text>
</comment>
<dbReference type="CDD" id="cd02440">
    <property type="entry name" value="AdoMet_MTases"/>
    <property type="match status" value="1"/>
</dbReference>
<comment type="catalytic activity">
    <reaction evidence="7">
        <text>uridine(1939) in 23S rRNA + S-adenosyl-L-methionine = 5-methyluridine(1939) in 23S rRNA + S-adenosyl-L-homocysteine + H(+)</text>
        <dbReference type="Rhea" id="RHEA:42908"/>
        <dbReference type="Rhea" id="RHEA-COMP:10278"/>
        <dbReference type="Rhea" id="RHEA-COMP:10279"/>
        <dbReference type="ChEBI" id="CHEBI:15378"/>
        <dbReference type="ChEBI" id="CHEBI:57856"/>
        <dbReference type="ChEBI" id="CHEBI:59789"/>
        <dbReference type="ChEBI" id="CHEBI:65315"/>
        <dbReference type="ChEBI" id="CHEBI:74447"/>
        <dbReference type="EC" id="2.1.1.190"/>
    </reaction>
</comment>
<dbReference type="NCBIfam" id="NF009639">
    <property type="entry name" value="PRK13168.1"/>
    <property type="match status" value="1"/>
</dbReference>
<gene>
    <name evidence="12" type="primary">rlmD</name>
    <name evidence="12" type="ORF">EIK76_16250</name>
</gene>
<dbReference type="InterPro" id="IPR030390">
    <property type="entry name" value="MeTrfase_TrmA_AS"/>
</dbReference>
<evidence type="ECO:0000256" key="7">
    <source>
        <dbReference type="ARBA" id="ARBA00052756"/>
    </source>
</evidence>
<comment type="caution">
    <text evidence="12">The sequence shown here is derived from an EMBL/GenBank/DDBJ whole genome shotgun (WGS) entry which is preliminary data.</text>
</comment>
<dbReference type="Gene3D" id="3.40.50.150">
    <property type="entry name" value="Vaccinia Virus protein VP39"/>
    <property type="match status" value="1"/>
</dbReference>
<dbReference type="Proteomes" id="UP000276260">
    <property type="component" value="Unassembled WGS sequence"/>
</dbReference>
<comment type="similarity">
    <text evidence="9">Belongs to the class I-like SAM-binding methyltransferase superfamily. RNA M5U methyltransferase family.</text>
</comment>
<evidence type="ECO:0000256" key="1">
    <source>
        <dbReference type="ARBA" id="ARBA00022485"/>
    </source>
</evidence>
<proteinExistence type="inferred from homology"/>
<dbReference type="PROSITE" id="PS01230">
    <property type="entry name" value="TRMA_1"/>
    <property type="match status" value="1"/>
</dbReference>
<feature type="active site" description="Nucleophile" evidence="9">
    <location>
        <position position="402"/>
    </location>
</feature>
<feature type="binding site" evidence="9">
    <location>
        <position position="376"/>
    </location>
    <ligand>
        <name>S-adenosyl-L-methionine</name>
        <dbReference type="ChEBI" id="CHEBI:59789"/>
    </ligand>
</feature>
<dbReference type="InterPro" id="IPR002792">
    <property type="entry name" value="TRAM_dom"/>
</dbReference>
<evidence type="ECO:0000313" key="12">
    <source>
        <dbReference type="EMBL" id="RRJ18771.1"/>
    </source>
</evidence>
<dbReference type="InterPro" id="IPR029063">
    <property type="entry name" value="SAM-dependent_MTases_sf"/>
</dbReference>
<reference evidence="12 13" key="1">
    <citation type="submission" date="2018-11" db="EMBL/GenBank/DDBJ databases">
        <title>Draft genome analysis of Rheinheimera mesophila isolated from an industrial waste site.</title>
        <authorList>
            <person name="Yu Q."/>
            <person name="Qi Y."/>
            <person name="Zhang H."/>
            <person name="Lu Y."/>
            <person name="Pu J."/>
        </authorList>
    </citation>
    <scope>NUCLEOTIDE SEQUENCE [LARGE SCALE GENOMIC DNA]</scope>
    <source>
        <strain evidence="12 13">IITR13</strain>
    </source>
</reference>
<evidence type="ECO:0000256" key="9">
    <source>
        <dbReference type="PROSITE-ProRule" id="PRU01024"/>
    </source>
</evidence>
<dbReference type="Pfam" id="PF01938">
    <property type="entry name" value="TRAM"/>
    <property type="match status" value="1"/>
</dbReference>
<dbReference type="InterPro" id="IPR012340">
    <property type="entry name" value="NA-bd_OB-fold"/>
</dbReference>
<keyword evidence="1" id="KW-0479">Metal-binding</keyword>
<keyword evidence="6" id="KW-0411">Iron-sulfur</keyword>
<feature type="binding site" evidence="9">
    <location>
        <position position="278"/>
    </location>
    <ligand>
        <name>S-adenosyl-L-methionine</name>
        <dbReference type="ChEBI" id="CHEBI:59789"/>
    </ligand>
</feature>